<evidence type="ECO:0000313" key="3">
    <source>
        <dbReference type="Ensembl" id="ENSAMXP00005007449.1"/>
    </source>
</evidence>
<accession>A0A8B9H597</accession>
<keyword evidence="2" id="KW-0677">Repeat</keyword>
<dbReference type="Proteomes" id="UP000694621">
    <property type="component" value="Unplaced"/>
</dbReference>
<dbReference type="AlphaFoldDB" id="A0A8B9H597"/>
<dbReference type="InterPro" id="IPR001611">
    <property type="entry name" value="Leu-rich_rpt"/>
</dbReference>
<evidence type="ECO:0000256" key="2">
    <source>
        <dbReference type="ARBA" id="ARBA00022737"/>
    </source>
</evidence>
<dbReference type="Ensembl" id="ENSAMXT00005008400.1">
    <property type="protein sequence ID" value="ENSAMXP00005007449.1"/>
    <property type="gene ID" value="ENSAMXG00005004445.1"/>
</dbReference>
<dbReference type="InterPro" id="IPR032675">
    <property type="entry name" value="LRR_dom_sf"/>
</dbReference>
<dbReference type="Pfam" id="PF13516">
    <property type="entry name" value="LRR_6"/>
    <property type="match status" value="1"/>
</dbReference>
<evidence type="ECO:0000256" key="1">
    <source>
        <dbReference type="ARBA" id="ARBA00022614"/>
    </source>
</evidence>
<sequence>LLISIPQNNIQCFSTRECYSYFRLWDCKITEEGCAALASALKSNPSHLRKLDLTANKIGDSGSCP</sequence>
<reference evidence="3" key="1">
    <citation type="submission" date="2025-08" db="UniProtKB">
        <authorList>
            <consortium name="Ensembl"/>
        </authorList>
    </citation>
    <scope>IDENTIFICATION</scope>
</reference>
<keyword evidence="1" id="KW-0433">Leucine-rich repeat</keyword>
<dbReference type="PANTHER" id="PTHR24106">
    <property type="entry name" value="NACHT, LRR AND CARD DOMAINS-CONTAINING"/>
    <property type="match status" value="1"/>
</dbReference>
<dbReference type="SUPFAM" id="SSF52047">
    <property type="entry name" value="RNI-like"/>
    <property type="match status" value="1"/>
</dbReference>
<evidence type="ECO:0000313" key="4">
    <source>
        <dbReference type="Proteomes" id="UP000694621"/>
    </source>
</evidence>
<dbReference type="Gene3D" id="3.80.10.10">
    <property type="entry name" value="Ribonuclease Inhibitor"/>
    <property type="match status" value="1"/>
</dbReference>
<dbReference type="InterPro" id="IPR051261">
    <property type="entry name" value="NLR"/>
</dbReference>
<protein>
    <submittedName>
        <fullName evidence="3">Uncharacterized protein</fullName>
    </submittedName>
</protein>
<name>A0A8B9H597_ASTMX</name>
<proteinExistence type="predicted"/>
<organism evidence="3 4">
    <name type="scientific">Astyanax mexicanus</name>
    <name type="common">Blind cave fish</name>
    <name type="synonym">Astyanax fasciatus mexicanus</name>
    <dbReference type="NCBI Taxonomy" id="7994"/>
    <lineage>
        <taxon>Eukaryota</taxon>
        <taxon>Metazoa</taxon>
        <taxon>Chordata</taxon>
        <taxon>Craniata</taxon>
        <taxon>Vertebrata</taxon>
        <taxon>Euteleostomi</taxon>
        <taxon>Actinopterygii</taxon>
        <taxon>Neopterygii</taxon>
        <taxon>Teleostei</taxon>
        <taxon>Ostariophysi</taxon>
        <taxon>Characiformes</taxon>
        <taxon>Characoidei</taxon>
        <taxon>Acestrorhamphidae</taxon>
        <taxon>Acestrorhamphinae</taxon>
        <taxon>Astyanax</taxon>
    </lineage>
</organism>